<dbReference type="EMBL" id="VXIV02003247">
    <property type="protein sequence ID" value="KAF6019254.1"/>
    <property type="molecule type" value="Genomic_DNA"/>
</dbReference>
<feature type="compositionally biased region" description="Polar residues" evidence="1">
    <location>
        <begin position="147"/>
        <end position="162"/>
    </location>
</feature>
<comment type="caution">
    <text evidence="2">The sequence shown here is derived from an EMBL/GenBank/DDBJ whole genome shotgun (WGS) entry which is preliminary data.</text>
</comment>
<dbReference type="Proteomes" id="UP000593567">
    <property type="component" value="Unassembled WGS sequence"/>
</dbReference>
<evidence type="ECO:0000256" key="1">
    <source>
        <dbReference type="SAM" id="MobiDB-lite"/>
    </source>
</evidence>
<keyword evidence="3" id="KW-1185">Reference proteome</keyword>
<feature type="compositionally biased region" description="Basic residues" evidence="1">
    <location>
        <begin position="62"/>
        <end position="72"/>
    </location>
</feature>
<name>A0A7J7J0T2_BUGNE</name>
<feature type="compositionally biased region" description="Low complexity" evidence="1">
    <location>
        <begin position="1"/>
        <end position="11"/>
    </location>
</feature>
<feature type="region of interest" description="Disordered" evidence="1">
    <location>
        <begin position="228"/>
        <end position="254"/>
    </location>
</feature>
<dbReference type="AlphaFoldDB" id="A0A7J7J0T2"/>
<protein>
    <submittedName>
        <fullName evidence="2">Uncharacterized protein</fullName>
    </submittedName>
</protein>
<sequence>MEGNVSSTSTTPDGDSPLMMGRVTDQQLTNQQLPNINADPSLSPLLKRQLNRFAKTRESLHKSPHLPRKRNPSHSNSTGSRTAASTIRSLSPPTTPSKSRNRPITSQYSENTNCLQDEAMAAADENIPHDISEPGPSRDNIPADIHQSASSETDGQMLTGSAGSDDDNENVSHIYDSNITEYDNMYSTDYGTYDNRNHFQSAYAGVGAECRELYSEIESDIADCDSLVGDTDYETEPYSTSSKSRDQDEHEHPLQRLQWAESKLLALLKPTAAVLLAQWALR</sequence>
<accession>A0A7J7J0T2</accession>
<evidence type="ECO:0000313" key="3">
    <source>
        <dbReference type="Proteomes" id="UP000593567"/>
    </source>
</evidence>
<reference evidence="2" key="1">
    <citation type="submission" date="2020-06" db="EMBL/GenBank/DDBJ databases">
        <title>Draft genome of Bugula neritina, a colonial animal packing powerful symbionts and potential medicines.</title>
        <authorList>
            <person name="Rayko M."/>
        </authorList>
    </citation>
    <scope>NUCLEOTIDE SEQUENCE [LARGE SCALE GENOMIC DNA]</scope>
    <source>
        <strain evidence="2">Kwan_BN1</strain>
    </source>
</reference>
<gene>
    <name evidence="2" type="ORF">EB796_022457</name>
</gene>
<proteinExistence type="predicted"/>
<feature type="compositionally biased region" description="Polar residues" evidence="1">
    <location>
        <begin position="73"/>
        <end position="108"/>
    </location>
</feature>
<feature type="compositionally biased region" description="Basic and acidic residues" evidence="1">
    <location>
        <begin position="243"/>
        <end position="254"/>
    </location>
</feature>
<feature type="region of interest" description="Disordered" evidence="1">
    <location>
        <begin position="1"/>
        <end position="108"/>
    </location>
</feature>
<organism evidence="2 3">
    <name type="scientific">Bugula neritina</name>
    <name type="common">Brown bryozoan</name>
    <name type="synonym">Sertularia neritina</name>
    <dbReference type="NCBI Taxonomy" id="10212"/>
    <lineage>
        <taxon>Eukaryota</taxon>
        <taxon>Metazoa</taxon>
        <taxon>Spiralia</taxon>
        <taxon>Lophotrochozoa</taxon>
        <taxon>Bryozoa</taxon>
        <taxon>Gymnolaemata</taxon>
        <taxon>Cheilostomatida</taxon>
        <taxon>Flustrina</taxon>
        <taxon>Buguloidea</taxon>
        <taxon>Bugulidae</taxon>
        <taxon>Bugula</taxon>
    </lineage>
</organism>
<evidence type="ECO:0000313" key="2">
    <source>
        <dbReference type="EMBL" id="KAF6019254.1"/>
    </source>
</evidence>
<feature type="region of interest" description="Disordered" evidence="1">
    <location>
        <begin position="127"/>
        <end position="170"/>
    </location>
</feature>
<feature type="compositionally biased region" description="Polar residues" evidence="1">
    <location>
        <begin position="24"/>
        <end position="40"/>
    </location>
</feature>